<evidence type="ECO:0000313" key="2">
    <source>
        <dbReference type="Proteomes" id="UP001201273"/>
    </source>
</evidence>
<reference evidence="1 2" key="1">
    <citation type="journal article" date="2022" name="Environ. Microbiol. Rep.">
        <title>Eco-phylogenetic analyses reveal divergent evolution of vitamin B12 metabolism in the marine bacterial family 'Psychromonadaceae'.</title>
        <authorList>
            <person name="Jin X."/>
            <person name="Yang Y."/>
            <person name="Cao H."/>
            <person name="Gao B."/>
            <person name="Zhao Z."/>
        </authorList>
    </citation>
    <scope>NUCLEOTIDE SEQUENCE [LARGE SCALE GENOMIC DNA]</scope>
    <source>
        <strain evidence="1 2">MKS20</strain>
    </source>
</reference>
<dbReference type="Proteomes" id="UP001201273">
    <property type="component" value="Unassembled WGS sequence"/>
</dbReference>
<evidence type="ECO:0000313" key="1">
    <source>
        <dbReference type="EMBL" id="MCE2595722.1"/>
    </source>
</evidence>
<sequence>MLLRQLAGGRNDAIIADEIQMDYLIATEGFQGQFKKASLRYEQQRDIYLALSKKSPYIDQLTQFNITLGYMVQEGRVENIIASYFEALGKAKNTE</sequence>
<dbReference type="SUPFAM" id="SSF53850">
    <property type="entry name" value="Periplasmic binding protein-like II"/>
    <property type="match status" value="1"/>
</dbReference>
<comment type="caution">
    <text evidence="1">The sequence shown here is derived from an EMBL/GenBank/DDBJ whole genome shotgun (WGS) entry which is preliminary data.</text>
</comment>
<organism evidence="1 2">
    <name type="scientific">Motilimonas cestriensis</name>
    <dbReference type="NCBI Taxonomy" id="2742685"/>
    <lineage>
        <taxon>Bacteria</taxon>
        <taxon>Pseudomonadati</taxon>
        <taxon>Pseudomonadota</taxon>
        <taxon>Gammaproteobacteria</taxon>
        <taxon>Alteromonadales</taxon>
        <taxon>Alteromonadales genera incertae sedis</taxon>
        <taxon>Motilimonas</taxon>
    </lineage>
</organism>
<name>A0ABS8WC82_9GAMM</name>
<accession>A0ABS8WC82</accession>
<dbReference type="EMBL" id="JAIMJA010000012">
    <property type="protein sequence ID" value="MCE2595722.1"/>
    <property type="molecule type" value="Genomic_DNA"/>
</dbReference>
<keyword evidence="2" id="KW-1185">Reference proteome</keyword>
<dbReference type="RefSeq" id="WP_251080843.1">
    <property type="nucleotide sequence ID" value="NZ_JAIMJA010000012.1"/>
</dbReference>
<gene>
    <name evidence="1" type="ORF">K6Y31_12955</name>
</gene>
<proteinExistence type="predicted"/>
<protein>
    <submittedName>
        <fullName evidence="1">Transporter substrate-binding domain-containing protein</fullName>
    </submittedName>
</protein>